<evidence type="ECO:0000313" key="2">
    <source>
        <dbReference type="Proteomes" id="UP000075683"/>
    </source>
</evidence>
<sequence>MNDKFCQPLVNREIAGTHLAAEKMGNFSWIRAQNAGLWICAL</sequence>
<proteinExistence type="predicted"/>
<protein>
    <submittedName>
        <fullName evidence="1">Uncharacterized protein</fullName>
    </submittedName>
</protein>
<name>A0A150LD20_9BACI</name>
<dbReference type="EMBL" id="LQYT01000121">
    <property type="protein sequence ID" value="KYD10130.1"/>
    <property type="molecule type" value="Genomic_DNA"/>
</dbReference>
<gene>
    <name evidence="1" type="ORF">B4135_3609</name>
</gene>
<dbReference type="AlphaFoldDB" id="A0A150LD20"/>
<accession>A0A150LD20</accession>
<comment type="caution">
    <text evidence="1">The sequence shown here is derived from an EMBL/GenBank/DDBJ whole genome shotgun (WGS) entry which is preliminary data.</text>
</comment>
<reference evidence="1 2" key="1">
    <citation type="submission" date="2016-01" db="EMBL/GenBank/DDBJ databases">
        <title>Draft Genome Sequences of Seven Thermophilic Sporeformers Isolated from Foods.</title>
        <authorList>
            <person name="Berendsen E.M."/>
            <person name="Wells-Bennik M.H."/>
            <person name="Krawcyk A.O."/>
            <person name="De Jong A."/>
            <person name="Holsappel S."/>
            <person name="Eijlander R.T."/>
            <person name="Kuipers O.P."/>
        </authorList>
    </citation>
    <scope>NUCLEOTIDE SEQUENCE [LARGE SCALE GENOMIC DNA]</scope>
    <source>
        <strain evidence="1 2">B4135</strain>
    </source>
</reference>
<dbReference type="STRING" id="301148.B4135_3609"/>
<dbReference type="Proteomes" id="UP000075683">
    <property type="component" value="Unassembled WGS sequence"/>
</dbReference>
<evidence type="ECO:0000313" key="1">
    <source>
        <dbReference type="EMBL" id="KYD10130.1"/>
    </source>
</evidence>
<organism evidence="1 2">
    <name type="scientific">Caldibacillus debilis</name>
    <dbReference type="NCBI Taxonomy" id="301148"/>
    <lineage>
        <taxon>Bacteria</taxon>
        <taxon>Bacillati</taxon>
        <taxon>Bacillota</taxon>
        <taxon>Bacilli</taxon>
        <taxon>Bacillales</taxon>
        <taxon>Bacillaceae</taxon>
        <taxon>Caldibacillus</taxon>
    </lineage>
</organism>